<evidence type="ECO:0000259" key="2">
    <source>
        <dbReference type="Pfam" id="PF18962"/>
    </source>
</evidence>
<dbReference type="Gene3D" id="2.60.40.3080">
    <property type="match status" value="1"/>
</dbReference>
<evidence type="ECO:0000259" key="3">
    <source>
        <dbReference type="Pfam" id="PF20009"/>
    </source>
</evidence>
<reference evidence="4 5" key="1">
    <citation type="submission" date="2024-06" db="EMBL/GenBank/DDBJ databases">
        <authorList>
            <person name="Kaempfer P."/>
            <person name="Viver T."/>
        </authorList>
    </citation>
    <scope>NUCLEOTIDE SEQUENCE [LARGE SCALE GENOMIC DNA]</scope>
    <source>
        <strain evidence="4 5">ST-37</strain>
    </source>
</reference>
<feature type="domain" description="Secretion system C-terminal sorting" evidence="2">
    <location>
        <begin position="128"/>
        <end position="199"/>
    </location>
</feature>
<dbReference type="Pfam" id="PF18962">
    <property type="entry name" value="Por_Secre_tail"/>
    <property type="match status" value="1"/>
</dbReference>
<comment type="caution">
    <text evidence="4">The sequence shown here is derived from an EMBL/GenBank/DDBJ whole genome shotgun (WGS) entry which is preliminary data.</text>
</comment>
<keyword evidence="5" id="KW-1185">Reference proteome</keyword>
<accession>A0ABW8Y322</accession>
<gene>
    <name evidence="4" type="ORF">ABS765_11060</name>
</gene>
<dbReference type="Proteomes" id="UP001629058">
    <property type="component" value="Unassembled WGS sequence"/>
</dbReference>
<sequence length="201" mass="22395">MPYAPYDGEPLHFGVFIDFNNNNVFDADELVMKNSNTTNAALPTFGAATTAITKTITIPATTTEGKHRMRLVRAGNPSSFYNYVNTFDVGACINVAQYNYGSIYDFDLNVANLAVNDTAQQQESSIEIYPNPVKKHLNILNPKKDELKNVTIYSASGQVVRRRNLSNQKNMSLDVSALSKGVYFITIEMAGKQYTNKFIKE</sequence>
<dbReference type="InterPro" id="IPR045474">
    <property type="entry name" value="GEVED"/>
</dbReference>
<dbReference type="RefSeq" id="WP_408090485.1">
    <property type="nucleotide sequence ID" value="NZ_JBELPY010000006.1"/>
</dbReference>
<organism evidence="4 5">
    <name type="scientific">Chryseobacterium terrae</name>
    <dbReference type="NCBI Taxonomy" id="3163299"/>
    <lineage>
        <taxon>Bacteria</taxon>
        <taxon>Pseudomonadati</taxon>
        <taxon>Bacteroidota</taxon>
        <taxon>Flavobacteriia</taxon>
        <taxon>Flavobacteriales</taxon>
        <taxon>Weeksellaceae</taxon>
        <taxon>Chryseobacterium group</taxon>
        <taxon>Chryseobacterium</taxon>
    </lineage>
</organism>
<dbReference type="NCBIfam" id="TIGR04183">
    <property type="entry name" value="Por_Secre_tail"/>
    <property type="match status" value="1"/>
</dbReference>
<name>A0ABW8Y322_9FLAO</name>
<keyword evidence="1" id="KW-0732">Signal</keyword>
<protein>
    <submittedName>
        <fullName evidence="4">T9SS type A sorting domain-containing protein</fullName>
    </submittedName>
</protein>
<dbReference type="EMBL" id="JBELPY010000006">
    <property type="protein sequence ID" value="MFL9834566.1"/>
    <property type="molecule type" value="Genomic_DNA"/>
</dbReference>
<evidence type="ECO:0000313" key="4">
    <source>
        <dbReference type="EMBL" id="MFL9834566.1"/>
    </source>
</evidence>
<feature type="domain" description="GEVED" evidence="3">
    <location>
        <begin position="13"/>
        <end position="108"/>
    </location>
</feature>
<dbReference type="InterPro" id="IPR026444">
    <property type="entry name" value="Secre_tail"/>
</dbReference>
<proteinExistence type="predicted"/>
<evidence type="ECO:0000313" key="5">
    <source>
        <dbReference type="Proteomes" id="UP001629058"/>
    </source>
</evidence>
<evidence type="ECO:0000256" key="1">
    <source>
        <dbReference type="ARBA" id="ARBA00022729"/>
    </source>
</evidence>
<dbReference type="Pfam" id="PF20009">
    <property type="entry name" value="GEVED"/>
    <property type="match status" value="1"/>
</dbReference>